<dbReference type="Gene3D" id="3.30.420.10">
    <property type="entry name" value="Ribonuclease H-like superfamily/Ribonuclease H"/>
    <property type="match status" value="1"/>
</dbReference>
<accession>A0A1X2IA48</accession>
<dbReference type="GO" id="GO:0004520">
    <property type="term" value="F:DNA endonuclease activity"/>
    <property type="evidence" value="ECO:0007669"/>
    <property type="project" value="TreeGrafter"/>
</dbReference>
<organism evidence="2 3">
    <name type="scientific">Absidia repens</name>
    <dbReference type="NCBI Taxonomy" id="90262"/>
    <lineage>
        <taxon>Eukaryota</taxon>
        <taxon>Fungi</taxon>
        <taxon>Fungi incertae sedis</taxon>
        <taxon>Mucoromycota</taxon>
        <taxon>Mucoromycotina</taxon>
        <taxon>Mucoromycetes</taxon>
        <taxon>Mucorales</taxon>
        <taxon>Cunninghamellaceae</taxon>
        <taxon>Absidia</taxon>
    </lineage>
</organism>
<dbReference type="Pfam" id="PF02037">
    <property type="entry name" value="SAP"/>
    <property type="match status" value="1"/>
</dbReference>
<dbReference type="PANTHER" id="PTHR28072">
    <property type="entry name" value="CRUCIFORM CUTTING ENDONUCLEASE 1, MITOCHONDRIAL-RELATED"/>
    <property type="match status" value="1"/>
</dbReference>
<dbReference type="InterPro" id="IPR036397">
    <property type="entry name" value="RNaseH_sf"/>
</dbReference>
<dbReference type="GO" id="GO:0070336">
    <property type="term" value="F:flap-structured DNA binding"/>
    <property type="evidence" value="ECO:0007669"/>
    <property type="project" value="TreeGrafter"/>
</dbReference>
<dbReference type="PANTHER" id="PTHR28072:SF1">
    <property type="entry name" value="CRUCIFORM CUTTING ENDONUCLEASE 1, MITOCHONDRIAL-RELATED"/>
    <property type="match status" value="1"/>
</dbReference>
<dbReference type="SUPFAM" id="SSF53098">
    <property type="entry name" value="Ribonuclease H-like"/>
    <property type="match status" value="1"/>
</dbReference>
<dbReference type="Proteomes" id="UP000193560">
    <property type="component" value="Unassembled WGS sequence"/>
</dbReference>
<gene>
    <name evidence="2" type="ORF">BCR42DRAFT_419639</name>
</gene>
<dbReference type="GO" id="GO:0000403">
    <property type="term" value="F:Y-form DNA binding"/>
    <property type="evidence" value="ECO:0007669"/>
    <property type="project" value="TreeGrafter"/>
</dbReference>
<keyword evidence="3" id="KW-1185">Reference proteome</keyword>
<reference evidence="2 3" key="1">
    <citation type="submission" date="2016-07" db="EMBL/GenBank/DDBJ databases">
        <title>Pervasive Adenine N6-methylation of Active Genes in Fungi.</title>
        <authorList>
            <consortium name="DOE Joint Genome Institute"/>
            <person name="Mondo S.J."/>
            <person name="Dannebaum R.O."/>
            <person name="Kuo R.C."/>
            <person name="Labutti K."/>
            <person name="Haridas S."/>
            <person name="Kuo A."/>
            <person name="Salamov A."/>
            <person name="Ahrendt S.R."/>
            <person name="Lipzen A."/>
            <person name="Sullivan W."/>
            <person name="Andreopoulos W.B."/>
            <person name="Clum A."/>
            <person name="Lindquist E."/>
            <person name="Daum C."/>
            <person name="Ramamoorthy G.K."/>
            <person name="Gryganskyi A."/>
            <person name="Culley D."/>
            <person name="Magnuson J.K."/>
            <person name="James T.Y."/>
            <person name="O'Malley M.A."/>
            <person name="Stajich J.E."/>
            <person name="Spatafora J.W."/>
            <person name="Visel A."/>
            <person name="Grigoriev I.V."/>
        </authorList>
    </citation>
    <scope>NUCLEOTIDE SEQUENCE [LARGE SCALE GENOMIC DNA]</scope>
    <source>
        <strain evidence="2 3">NRRL 1336</strain>
    </source>
</reference>
<dbReference type="InterPro" id="IPR039197">
    <property type="entry name" value="Mrs1/Cce1"/>
</dbReference>
<dbReference type="PROSITE" id="PS50800">
    <property type="entry name" value="SAP"/>
    <property type="match status" value="1"/>
</dbReference>
<dbReference type="EMBL" id="MCGE01000018">
    <property type="protein sequence ID" value="ORZ12629.1"/>
    <property type="molecule type" value="Genomic_DNA"/>
</dbReference>
<proteinExistence type="predicted"/>
<evidence type="ECO:0000259" key="1">
    <source>
        <dbReference type="PROSITE" id="PS50800"/>
    </source>
</evidence>
<evidence type="ECO:0000313" key="2">
    <source>
        <dbReference type="EMBL" id="ORZ12629.1"/>
    </source>
</evidence>
<dbReference type="AlphaFoldDB" id="A0A1X2IA48"/>
<protein>
    <submittedName>
        <fullName evidence="2">Ribonuclease H-like domain-containing protein</fullName>
    </submittedName>
</protein>
<dbReference type="GO" id="GO:0005739">
    <property type="term" value="C:mitochondrion"/>
    <property type="evidence" value="ECO:0007669"/>
    <property type="project" value="TreeGrafter"/>
</dbReference>
<feature type="domain" description="SAP" evidence="1">
    <location>
        <begin position="10"/>
        <end position="44"/>
    </location>
</feature>
<dbReference type="InterPro" id="IPR015242">
    <property type="entry name" value="Ydc2_cat"/>
</dbReference>
<dbReference type="Pfam" id="PF09159">
    <property type="entry name" value="Ydc2-catalyt"/>
    <property type="match status" value="1"/>
</dbReference>
<dbReference type="GO" id="GO:0000402">
    <property type="term" value="F:crossed form four-way junction DNA binding"/>
    <property type="evidence" value="ECO:0007669"/>
    <property type="project" value="TreeGrafter"/>
</dbReference>
<comment type="caution">
    <text evidence="2">The sequence shown here is derived from an EMBL/GenBank/DDBJ whole genome shotgun (WGS) entry which is preliminary data.</text>
</comment>
<dbReference type="InterPro" id="IPR003034">
    <property type="entry name" value="SAP_dom"/>
</dbReference>
<evidence type="ECO:0000313" key="3">
    <source>
        <dbReference type="Proteomes" id="UP000193560"/>
    </source>
</evidence>
<sequence length="290" mass="32983">MILQRIHSHLSTLKAVELKTLAQSCGVALSGTKPILFERLNTHFVQLYGQAAAAEAVATSTPTSSKLNFDRLLPSSVLSFDLGYRNLAFVQLTRQKNIKTWQVVDLELKTFHPSTMAPLVRKFVHENIQSLFPHIGHVVIEQQRARSGGSHGIFEHTLRVNTVEALLWCALDEINHNSKVTVPMEPILRQPVDKYWQEDLELAWITAHQLQQQTTLTEDDSTKKITNKKKAAVLLVNEWLEQQTPVSCPEDLVSMFLATKKKDDLSDCLLQAAAWYRWRENSIKYLVAFQ</sequence>
<name>A0A1X2IA48_9FUNG</name>
<dbReference type="InterPro" id="IPR012337">
    <property type="entry name" value="RNaseH-like_sf"/>
</dbReference>
<dbReference type="OrthoDB" id="5552842at2759"/>